<evidence type="ECO:0000256" key="1">
    <source>
        <dbReference type="ARBA" id="ARBA00001974"/>
    </source>
</evidence>
<organism evidence="21 22">
    <name type="scientific">Desulfotalea psychrophila</name>
    <dbReference type="NCBI Taxonomy" id="84980"/>
    <lineage>
        <taxon>Bacteria</taxon>
        <taxon>Pseudomonadati</taxon>
        <taxon>Thermodesulfobacteriota</taxon>
        <taxon>Desulfobulbia</taxon>
        <taxon>Desulfobulbales</taxon>
        <taxon>Desulfocapsaceae</taxon>
        <taxon>Desulfotalea</taxon>
    </lineage>
</organism>
<dbReference type="PANTHER" id="PTHR21071:SF4">
    <property type="entry name" value="UDP-N-ACETYLENOLPYRUVOYLGLUCOSAMINE REDUCTASE"/>
    <property type="match status" value="1"/>
</dbReference>
<evidence type="ECO:0000256" key="16">
    <source>
        <dbReference type="ARBA" id="ARBA00023316"/>
    </source>
</evidence>
<dbReference type="InterPro" id="IPR011601">
    <property type="entry name" value="MurB_C"/>
</dbReference>
<evidence type="ECO:0000256" key="9">
    <source>
        <dbReference type="ARBA" id="ARBA00022630"/>
    </source>
</evidence>
<evidence type="ECO:0000256" key="7">
    <source>
        <dbReference type="ARBA" id="ARBA00022490"/>
    </source>
</evidence>
<keyword evidence="14 19" id="KW-0560">Oxidoreductase</keyword>
<dbReference type="Gene3D" id="3.30.465.10">
    <property type="match status" value="1"/>
</dbReference>
<evidence type="ECO:0000256" key="3">
    <source>
        <dbReference type="ARBA" id="ARBA00004496"/>
    </source>
</evidence>
<dbReference type="InterPro" id="IPR016166">
    <property type="entry name" value="FAD-bd_PCMH"/>
</dbReference>
<sequence length="308" mass="33541">MEKRLKQRLEKLAENPVKWGCQLAPFTSFGIGGPADALVQVERCEELSNLLDFFAENDLAWRFIGRGSNLLVSDSGFAGVVLLFGKALSQIELLSDAESADIRIRVGAGCSLARLLNWCADNSYSGLEFAAGIPGSLGGAVVMNGGARGGEIADVIDSIRVVSHHSGAEHLERSELDFRYRVWRNQGSGEKKRIVLSADMRLKPGNKEDIQKECREYLEQRKVKQPKGTRNAGSFFKNPEGDSAGRLIEASGLKGKSCGGAMVSPVHANFLVNTGKATANDVYKLMDTVIRQVKKDSGVQLFPEVHFL</sequence>
<dbReference type="PANTHER" id="PTHR21071">
    <property type="entry name" value="UDP-N-ACETYLENOLPYRUVOYLGLUCOSAMINE REDUCTASE"/>
    <property type="match status" value="1"/>
</dbReference>
<evidence type="ECO:0000256" key="4">
    <source>
        <dbReference type="ARBA" id="ARBA00004752"/>
    </source>
</evidence>
<dbReference type="InterPro" id="IPR006094">
    <property type="entry name" value="Oxid_FAD_bind_N"/>
</dbReference>
<name>A0ABS3AV90_9BACT</name>
<dbReference type="HAMAP" id="MF_00037">
    <property type="entry name" value="MurB"/>
    <property type="match status" value="1"/>
</dbReference>
<comment type="function">
    <text evidence="2 19">Cell wall formation.</text>
</comment>
<evidence type="ECO:0000313" key="22">
    <source>
        <dbReference type="Proteomes" id="UP000717534"/>
    </source>
</evidence>
<feature type="active site" evidence="19">
    <location>
        <position position="181"/>
    </location>
</feature>
<dbReference type="Pfam" id="PF01565">
    <property type="entry name" value="FAD_binding_4"/>
    <property type="match status" value="1"/>
</dbReference>
<dbReference type="PROSITE" id="PS51387">
    <property type="entry name" value="FAD_PCMH"/>
    <property type="match status" value="1"/>
</dbReference>
<dbReference type="SUPFAM" id="SSF56176">
    <property type="entry name" value="FAD-binding/transporter-associated domain-like"/>
    <property type="match status" value="1"/>
</dbReference>
<comment type="similarity">
    <text evidence="19">Belongs to the MurB family.</text>
</comment>
<dbReference type="EC" id="1.3.1.98" evidence="5 19"/>
<dbReference type="GO" id="GO:0008762">
    <property type="term" value="F:UDP-N-acetylmuramate dehydrogenase activity"/>
    <property type="evidence" value="ECO:0007669"/>
    <property type="project" value="UniProtKB-EC"/>
</dbReference>
<dbReference type="SUPFAM" id="SSF56194">
    <property type="entry name" value="Uridine diphospho-N-Acetylenolpyruvylglucosamine reductase, MurB, C-terminal domain"/>
    <property type="match status" value="1"/>
</dbReference>
<evidence type="ECO:0000256" key="15">
    <source>
        <dbReference type="ARBA" id="ARBA00023306"/>
    </source>
</evidence>
<evidence type="ECO:0000256" key="10">
    <source>
        <dbReference type="ARBA" id="ARBA00022827"/>
    </source>
</evidence>
<evidence type="ECO:0000256" key="13">
    <source>
        <dbReference type="ARBA" id="ARBA00022984"/>
    </source>
</evidence>
<proteinExistence type="inferred from homology"/>
<dbReference type="Proteomes" id="UP000717534">
    <property type="component" value="Unassembled WGS sequence"/>
</dbReference>
<gene>
    <name evidence="19 21" type="primary">murB</name>
    <name evidence="21" type="ORF">JYU06_02840</name>
</gene>
<evidence type="ECO:0000256" key="19">
    <source>
        <dbReference type="HAMAP-Rule" id="MF_00037"/>
    </source>
</evidence>
<comment type="caution">
    <text evidence="21">The sequence shown here is derived from an EMBL/GenBank/DDBJ whole genome shotgun (WGS) entry which is preliminary data.</text>
</comment>
<dbReference type="EMBL" id="JAFITO010000016">
    <property type="protein sequence ID" value="MBN4068445.1"/>
    <property type="molecule type" value="Genomic_DNA"/>
</dbReference>
<comment type="catalytic activity">
    <reaction evidence="18 19">
        <text>UDP-N-acetyl-alpha-D-muramate + NADP(+) = UDP-N-acetyl-3-O-(1-carboxyvinyl)-alpha-D-glucosamine + NADPH + H(+)</text>
        <dbReference type="Rhea" id="RHEA:12248"/>
        <dbReference type="ChEBI" id="CHEBI:15378"/>
        <dbReference type="ChEBI" id="CHEBI:57783"/>
        <dbReference type="ChEBI" id="CHEBI:58349"/>
        <dbReference type="ChEBI" id="CHEBI:68483"/>
        <dbReference type="ChEBI" id="CHEBI:70757"/>
        <dbReference type="EC" id="1.3.1.98"/>
    </reaction>
</comment>
<dbReference type="Gene3D" id="3.90.78.10">
    <property type="entry name" value="UDP-N-acetylenolpyruvoylglucosamine reductase, C-terminal domain"/>
    <property type="match status" value="1"/>
</dbReference>
<keyword evidence="7 19" id="KW-0963">Cytoplasm</keyword>
<keyword evidence="11 19" id="KW-0521">NADP</keyword>
<dbReference type="NCBIfam" id="TIGR00179">
    <property type="entry name" value="murB"/>
    <property type="match status" value="1"/>
</dbReference>
<evidence type="ECO:0000256" key="2">
    <source>
        <dbReference type="ARBA" id="ARBA00003921"/>
    </source>
</evidence>
<dbReference type="InterPro" id="IPR036318">
    <property type="entry name" value="FAD-bd_PCMH-like_sf"/>
</dbReference>
<comment type="cofactor">
    <cofactor evidence="1 19">
        <name>FAD</name>
        <dbReference type="ChEBI" id="CHEBI:57692"/>
    </cofactor>
</comment>
<evidence type="ECO:0000256" key="12">
    <source>
        <dbReference type="ARBA" id="ARBA00022960"/>
    </source>
</evidence>
<keyword evidence="16 19" id="KW-0961">Cell wall biogenesis/degradation</keyword>
<reference evidence="21 22" key="1">
    <citation type="submission" date="2021-02" db="EMBL/GenBank/DDBJ databases">
        <title>Activity-based single-cell genomes from oceanic crustal fluid captures similar information to metagenomic and metatranscriptomic surveys with orders of magnitude less sampling.</title>
        <authorList>
            <person name="D'Angelo T.S."/>
            <person name="Orcutt B.N."/>
        </authorList>
    </citation>
    <scope>NUCLEOTIDE SEQUENCE [LARGE SCALE GENOMIC DNA]</scope>
    <source>
        <strain evidence="21">AH-315-G02</strain>
    </source>
</reference>
<feature type="active site" evidence="19">
    <location>
        <position position="304"/>
    </location>
</feature>
<evidence type="ECO:0000256" key="5">
    <source>
        <dbReference type="ARBA" id="ARBA00012518"/>
    </source>
</evidence>
<dbReference type="Pfam" id="PF02873">
    <property type="entry name" value="MurB_C"/>
    <property type="match status" value="1"/>
</dbReference>
<accession>A0ABS3AV90</accession>
<evidence type="ECO:0000256" key="17">
    <source>
        <dbReference type="ARBA" id="ARBA00031026"/>
    </source>
</evidence>
<keyword evidence="10 19" id="KW-0274">FAD</keyword>
<keyword evidence="15 19" id="KW-0131">Cell cycle</keyword>
<keyword evidence="12 19" id="KW-0133">Cell shape</keyword>
<comment type="subcellular location">
    <subcellularLocation>
        <location evidence="3 19">Cytoplasm</location>
    </subcellularLocation>
</comment>
<comment type="pathway">
    <text evidence="4 19">Cell wall biogenesis; peptidoglycan biosynthesis.</text>
</comment>
<dbReference type="NCBIfam" id="NF010480">
    <property type="entry name" value="PRK13905.1"/>
    <property type="match status" value="1"/>
</dbReference>
<evidence type="ECO:0000256" key="11">
    <source>
        <dbReference type="ARBA" id="ARBA00022857"/>
    </source>
</evidence>
<keyword evidence="8 19" id="KW-0132">Cell division</keyword>
<protein>
    <recommendedName>
        <fullName evidence="6 19">UDP-N-acetylenolpyruvoylglucosamine reductase</fullName>
        <ecNumber evidence="5 19">1.3.1.98</ecNumber>
    </recommendedName>
    <alternativeName>
        <fullName evidence="17 19">UDP-N-acetylmuramate dehydrogenase</fullName>
    </alternativeName>
</protein>
<keyword evidence="13 19" id="KW-0573">Peptidoglycan synthesis</keyword>
<dbReference type="Gene3D" id="3.30.43.10">
    <property type="entry name" value="Uridine Diphospho-n-acetylenolpyruvylglucosamine Reductase, domain 2"/>
    <property type="match status" value="1"/>
</dbReference>
<feature type="active site" description="Proton donor" evidence="19">
    <location>
        <position position="234"/>
    </location>
</feature>
<dbReference type="InterPro" id="IPR016169">
    <property type="entry name" value="FAD-bd_PCMH_sub2"/>
</dbReference>
<evidence type="ECO:0000256" key="14">
    <source>
        <dbReference type="ARBA" id="ARBA00023002"/>
    </source>
</evidence>
<evidence type="ECO:0000256" key="6">
    <source>
        <dbReference type="ARBA" id="ARBA00015188"/>
    </source>
</evidence>
<evidence type="ECO:0000259" key="20">
    <source>
        <dbReference type="PROSITE" id="PS51387"/>
    </source>
</evidence>
<evidence type="ECO:0000256" key="18">
    <source>
        <dbReference type="ARBA" id="ARBA00048914"/>
    </source>
</evidence>
<evidence type="ECO:0000256" key="8">
    <source>
        <dbReference type="ARBA" id="ARBA00022618"/>
    </source>
</evidence>
<keyword evidence="22" id="KW-1185">Reference proteome</keyword>
<dbReference type="InterPro" id="IPR036635">
    <property type="entry name" value="MurB_C_sf"/>
</dbReference>
<keyword evidence="9 19" id="KW-0285">Flavoprotein</keyword>
<dbReference type="InterPro" id="IPR003170">
    <property type="entry name" value="MurB"/>
</dbReference>
<evidence type="ECO:0000313" key="21">
    <source>
        <dbReference type="EMBL" id="MBN4068445.1"/>
    </source>
</evidence>
<dbReference type="InterPro" id="IPR016167">
    <property type="entry name" value="FAD-bd_PCMH_sub1"/>
</dbReference>
<feature type="domain" description="FAD-binding PCMH-type" evidence="20">
    <location>
        <begin position="31"/>
        <end position="205"/>
    </location>
</feature>